<dbReference type="Gene3D" id="3.40.1390.30">
    <property type="entry name" value="NIF3 (NGG1p interacting factor 3)-like"/>
    <property type="match status" value="1"/>
</dbReference>
<dbReference type="Proteomes" id="UP001652620">
    <property type="component" value="Chromosome 4"/>
</dbReference>
<keyword evidence="3" id="KW-0479">Metal-binding</keyword>
<dbReference type="AlphaFoldDB" id="A0A034VLS1"/>
<dbReference type="OrthoDB" id="3345469at2759"/>
<proteinExistence type="inferred from homology"/>
<dbReference type="RefSeq" id="XP_011208541.1">
    <property type="nucleotide sequence ID" value="XM_011210239.2"/>
</dbReference>
<dbReference type="OMA" id="NFDKTHL"/>
<dbReference type="GO" id="GO:0005739">
    <property type="term" value="C:mitochondrion"/>
    <property type="evidence" value="ECO:0007669"/>
    <property type="project" value="TreeGrafter"/>
</dbReference>
<dbReference type="SUPFAM" id="SSF102705">
    <property type="entry name" value="NIF3 (NGG1p interacting factor 3)-like"/>
    <property type="match status" value="1"/>
</dbReference>
<name>A0A034VLS1_BACDO</name>
<sequence>MLTNLLNSTASLVFKRTLSKMTRGRTLQNVVSELNKFAPLNLAEKWDNVGLLIEPYKARQIRNILLTNDLTENVMQEAVDTGTDLIVSYHPPIFAPLKRITQKNWKERIVSICLAEGIALYSPHTAWDAVPGGVNDWLASALPCVDMQPIQPNALGGEFGGAGRTFTTSVTLSQAVASVQRHIGLDVHLSLGVNHNLETPITVVAVCAGSGASVLKGFEADLYITGEMSHHDLLDASHQNVSVILCNHSNSERGFLRKFETKLYDMLKGDCEVTISEKDKDPLKTIVKT</sequence>
<dbReference type="NCBIfam" id="TIGR00486">
    <property type="entry name" value="YbgI_SA1388"/>
    <property type="match status" value="1"/>
</dbReference>
<evidence type="ECO:0000256" key="3">
    <source>
        <dbReference type="PIRSR" id="PIRSR602678-1"/>
    </source>
</evidence>
<evidence type="ECO:0000313" key="6">
    <source>
        <dbReference type="RefSeq" id="XP_011208541.1"/>
    </source>
</evidence>
<dbReference type="Pfam" id="PF01784">
    <property type="entry name" value="DUF34_NIF3"/>
    <property type="match status" value="1"/>
</dbReference>
<dbReference type="PANTHER" id="PTHR13799:SF13">
    <property type="entry name" value="NIF3-LIKE PROTEIN 1"/>
    <property type="match status" value="1"/>
</dbReference>
<reference evidence="6" key="2">
    <citation type="submission" date="2025-04" db="UniProtKB">
        <authorList>
            <consortium name="RefSeq"/>
        </authorList>
    </citation>
    <scope>IDENTIFICATION</scope>
    <source>
        <strain evidence="6">Punador</strain>
    </source>
</reference>
<evidence type="ECO:0000313" key="5">
    <source>
        <dbReference type="Proteomes" id="UP001652620"/>
    </source>
</evidence>
<keyword evidence="5" id="KW-1185">Reference proteome</keyword>
<dbReference type="InterPro" id="IPR036069">
    <property type="entry name" value="DUF34/NIF3_sf"/>
</dbReference>
<gene>
    <name evidence="4" type="primary">NIF3L</name>
    <name evidence="6" type="synonym">LOC105229788</name>
</gene>
<dbReference type="GO" id="GO:0046872">
    <property type="term" value="F:metal ion binding"/>
    <property type="evidence" value="ECO:0007669"/>
    <property type="project" value="UniProtKB-KW"/>
</dbReference>
<dbReference type="PANTHER" id="PTHR13799">
    <property type="entry name" value="NGG1 INTERACTING FACTOR 3"/>
    <property type="match status" value="1"/>
</dbReference>
<evidence type="ECO:0000256" key="1">
    <source>
        <dbReference type="ARBA" id="ARBA00006964"/>
    </source>
</evidence>
<feature type="binding site" evidence="3">
    <location>
        <position position="128"/>
    </location>
    <ligand>
        <name>a divalent metal cation</name>
        <dbReference type="ChEBI" id="CHEBI:60240"/>
        <label>1</label>
    </ligand>
</feature>
<evidence type="ECO:0000256" key="2">
    <source>
        <dbReference type="ARBA" id="ARBA00019069"/>
    </source>
</evidence>
<dbReference type="InterPro" id="IPR002678">
    <property type="entry name" value="DUF34/NIF3"/>
</dbReference>
<dbReference type="GeneID" id="105229788"/>
<reference evidence="4" key="1">
    <citation type="journal article" date="2014" name="BMC Genomics">
        <title>Characterizing the developmental transcriptome of the oriental fruit fly, Bactrocera dorsalis (Diptera: Tephritidae) through comparative genomic analysis with Drosophila melanogaster utilizing modENCODE datasets.</title>
        <authorList>
            <person name="Geib S.M."/>
            <person name="Calla B."/>
            <person name="Hall B."/>
            <person name="Hou S."/>
            <person name="Manoukis N.C."/>
        </authorList>
    </citation>
    <scope>NUCLEOTIDE SEQUENCE</scope>
    <source>
        <strain evidence="4">Punador</strain>
    </source>
</reference>
<feature type="binding site" evidence="3">
    <location>
        <position position="248"/>
    </location>
    <ligand>
        <name>a divalent metal cation</name>
        <dbReference type="ChEBI" id="CHEBI:60240"/>
        <label>1</label>
    </ligand>
</feature>
<dbReference type="FunFam" id="3.40.1390.30:FF:000001">
    <property type="entry name" value="GTP cyclohydrolase 1 type 2"/>
    <property type="match status" value="1"/>
</dbReference>
<feature type="binding site" evidence="3">
    <location>
        <position position="90"/>
    </location>
    <ligand>
        <name>a divalent metal cation</name>
        <dbReference type="ChEBI" id="CHEBI:60240"/>
        <label>1</label>
    </ligand>
</feature>
<dbReference type="KEGG" id="bdr:105229788"/>
<accession>A0A034VLS1</accession>
<feature type="binding site" evidence="3">
    <location>
        <position position="252"/>
    </location>
    <ligand>
        <name>a divalent metal cation</name>
        <dbReference type="ChEBI" id="CHEBI:60240"/>
        <label>1</label>
    </ligand>
</feature>
<dbReference type="EMBL" id="GAKP01014696">
    <property type="protein sequence ID" value="JAC44256.1"/>
    <property type="molecule type" value="Transcribed_RNA"/>
</dbReference>
<comment type="similarity">
    <text evidence="1">Belongs to the GTP cyclohydrolase I type 2/NIF3 family.</text>
</comment>
<protein>
    <recommendedName>
        <fullName evidence="2">NIF3-like protein 1</fullName>
    </recommendedName>
</protein>
<organism evidence="4">
    <name type="scientific">Bactrocera dorsalis</name>
    <name type="common">Oriental fruit fly</name>
    <name type="synonym">Dacus dorsalis</name>
    <dbReference type="NCBI Taxonomy" id="27457"/>
    <lineage>
        <taxon>Eukaryota</taxon>
        <taxon>Metazoa</taxon>
        <taxon>Ecdysozoa</taxon>
        <taxon>Arthropoda</taxon>
        <taxon>Hexapoda</taxon>
        <taxon>Insecta</taxon>
        <taxon>Pterygota</taxon>
        <taxon>Neoptera</taxon>
        <taxon>Endopterygota</taxon>
        <taxon>Diptera</taxon>
        <taxon>Brachycera</taxon>
        <taxon>Muscomorpha</taxon>
        <taxon>Tephritoidea</taxon>
        <taxon>Tephritidae</taxon>
        <taxon>Bactrocera</taxon>
        <taxon>Bactrocera</taxon>
    </lineage>
</organism>
<evidence type="ECO:0000313" key="4">
    <source>
        <dbReference type="EMBL" id="JAC44256.1"/>
    </source>
</evidence>